<dbReference type="Proteomes" id="UP001589838">
    <property type="component" value="Unassembled WGS sequence"/>
</dbReference>
<evidence type="ECO:0000313" key="9">
    <source>
        <dbReference type="EMBL" id="MFC0469134.1"/>
    </source>
</evidence>
<keyword evidence="4" id="KW-0309">Germination</keyword>
<proteinExistence type="inferred from homology"/>
<feature type="transmembrane region" description="Helical" evidence="8">
    <location>
        <begin position="74"/>
        <end position="93"/>
    </location>
</feature>
<sequence>MKKERINAWQLFCLIVLFAFGTALVVSYGAEAGRDAWLAIFMGGSVGGTVIFFIYGSLYKLFPTLSLISYSQKIVGRWIGGLLGLVFILYFLHGSARVLRDYGDLISASMFTSTPLFFIHFLMILTMMLVLKHGVEVLGRMAELSFILIIVLGFLGVISVLMSGKVETENLFPILENGLWGLFSTSFPSLFVVPWGELLAITLLLPYLNKPRSVMKTGLSAVLFSTVVLSFTIMLNILVLGADVFTRSNFALFDTIGRVSLMKFIDRLDPIVLLTLIIGDLFKMGIFFLAAVIGTADLFYVKDYKSLVIPIGIVILLASLTVAGNFAEHVEIGSDMLPLYVHPSISVIIPGLLLFIALIRKRMKRS</sequence>
<evidence type="ECO:0000256" key="1">
    <source>
        <dbReference type="ARBA" id="ARBA00004141"/>
    </source>
</evidence>
<evidence type="ECO:0000256" key="2">
    <source>
        <dbReference type="ARBA" id="ARBA00007998"/>
    </source>
</evidence>
<feature type="transmembrane region" description="Helical" evidence="8">
    <location>
        <begin position="219"/>
        <end position="242"/>
    </location>
</feature>
<comment type="subcellular location">
    <subcellularLocation>
        <location evidence="1">Membrane</location>
        <topology evidence="1">Multi-pass membrane protein</topology>
    </subcellularLocation>
</comment>
<keyword evidence="3" id="KW-0813">Transport</keyword>
<keyword evidence="7 8" id="KW-0472">Membrane</keyword>
<feature type="transmembrane region" description="Helical" evidence="8">
    <location>
        <begin position="36"/>
        <end position="62"/>
    </location>
</feature>
<feature type="transmembrane region" description="Helical" evidence="8">
    <location>
        <begin position="339"/>
        <end position="359"/>
    </location>
</feature>
<evidence type="ECO:0000313" key="10">
    <source>
        <dbReference type="Proteomes" id="UP001589838"/>
    </source>
</evidence>
<gene>
    <name evidence="9" type="ORF">ACFFHM_00760</name>
</gene>
<feature type="transmembrane region" description="Helical" evidence="8">
    <location>
        <begin position="307"/>
        <end position="327"/>
    </location>
</feature>
<dbReference type="Pfam" id="PF03845">
    <property type="entry name" value="Spore_permease"/>
    <property type="match status" value="1"/>
</dbReference>
<feature type="transmembrane region" description="Helical" evidence="8">
    <location>
        <begin position="182"/>
        <end position="207"/>
    </location>
</feature>
<evidence type="ECO:0000256" key="7">
    <source>
        <dbReference type="ARBA" id="ARBA00023136"/>
    </source>
</evidence>
<evidence type="ECO:0000256" key="4">
    <source>
        <dbReference type="ARBA" id="ARBA00022544"/>
    </source>
</evidence>
<evidence type="ECO:0000256" key="6">
    <source>
        <dbReference type="ARBA" id="ARBA00022989"/>
    </source>
</evidence>
<keyword evidence="6 8" id="KW-1133">Transmembrane helix</keyword>
<reference evidence="9 10" key="1">
    <citation type="submission" date="2024-09" db="EMBL/GenBank/DDBJ databases">
        <authorList>
            <person name="Sun Q."/>
            <person name="Mori K."/>
        </authorList>
    </citation>
    <scope>NUCLEOTIDE SEQUENCE [LARGE SCALE GENOMIC DNA]</scope>
    <source>
        <strain evidence="9 10">NCAIM B.02610</strain>
    </source>
</reference>
<evidence type="ECO:0000256" key="5">
    <source>
        <dbReference type="ARBA" id="ARBA00022692"/>
    </source>
</evidence>
<organism evidence="9 10">
    <name type="scientific">Halalkalibacter kiskunsagensis</name>
    <dbReference type="NCBI Taxonomy" id="1548599"/>
    <lineage>
        <taxon>Bacteria</taxon>
        <taxon>Bacillati</taxon>
        <taxon>Bacillota</taxon>
        <taxon>Bacilli</taxon>
        <taxon>Bacillales</taxon>
        <taxon>Bacillaceae</taxon>
        <taxon>Halalkalibacter</taxon>
    </lineage>
</organism>
<keyword evidence="10" id="KW-1185">Reference proteome</keyword>
<dbReference type="NCBIfam" id="TIGR00912">
    <property type="entry name" value="2A0309"/>
    <property type="match status" value="1"/>
</dbReference>
<dbReference type="RefSeq" id="WP_335958314.1">
    <property type="nucleotide sequence ID" value="NZ_JAXBLX010000001.1"/>
</dbReference>
<accession>A0ABV6K751</accession>
<feature type="transmembrane region" description="Helical" evidence="8">
    <location>
        <begin position="271"/>
        <end position="300"/>
    </location>
</feature>
<evidence type="ECO:0000256" key="8">
    <source>
        <dbReference type="SAM" id="Phobius"/>
    </source>
</evidence>
<dbReference type="PANTHER" id="PTHR34975">
    <property type="entry name" value="SPORE GERMINATION PROTEIN A2"/>
    <property type="match status" value="1"/>
</dbReference>
<dbReference type="Gene3D" id="1.20.1740.10">
    <property type="entry name" value="Amino acid/polyamine transporter I"/>
    <property type="match status" value="1"/>
</dbReference>
<comment type="caution">
    <text evidence="9">The sequence shown here is derived from an EMBL/GenBank/DDBJ whole genome shotgun (WGS) entry which is preliminary data.</text>
</comment>
<keyword evidence="5 8" id="KW-0812">Transmembrane</keyword>
<dbReference type="EMBL" id="JBHLUX010000001">
    <property type="protein sequence ID" value="MFC0469134.1"/>
    <property type="molecule type" value="Genomic_DNA"/>
</dbReference>
<feature type="transmembrane region" description="Helical" evidence="8">
    <location>
        <begin position="143"/>
        <end position="162"/>
    </location>
</feature>
<comment type="similarity">
    <text evidence="2">Belongs to the amino acid-polyamine-organocation (APC) superfamily. Spore germination protein (SGP) (TC 2.A.3.9) family.</text>
</comment>
<evidence type="ECO:0000256" key="3">
    <source>
        <dbReference type="ARBA" id="ARBA00022448"/>
    </source>
</evidence>
<protein>
    <submittedName>
        <fullName evidence="9">GerAB/ArcD/ProY family transporter</fullName>
    </submittedName>
</protein>
<dbReference type="PANTHER" id="PTHR34975:SF2">
    <property type="entry name" value="SPORE GERMINATION PROTEIN A2"/>
    <property type="match status" value="1"/>
</dbReference>
<dbReference type="InterPro" id="IPR004761">
    <property type="entry name" value="Spore_GerAB"/>
</dbReference>
<name>A0ABV6K751_9BACI</name>
<feature type="transmembrane region" description="Helical" evidence="8">
    <location>
        <begin position="105"/>
        <end position="131"/>
    </location>
</feature>
<feature type="transmembrane region" description="Helical" evidence="8">
    <location>
        <begin position="12"/>
        <end position="30"/>
    </location>
</feature>